<keyword evidence="3" id="KW-0812">Transmembrane</keyword>
<keyword evidence="3" id="KW-1133">Transmembrane helix</keyword>
<evidence type="ECO:0000313" key="4">
    <source>
        <dbReference type="EMBL" id="CAD8254998.1"/>
    </source>
</evidence>
<name>A0A7R9YAX6_9STRA</name>
<protein>
    <submittedName>
        <fullName evidence="4">Uncharacterized protein</fullName>
    </submittedName>
</protein>
<dbReference type="AlphaFoldDB" id="A0A7R9YAX6"/>
<evidence type="ECO:0000256" key="1">
    <source>
        <dbReference type="SAM" id="Coils"/>
    </source>
</evidence>
<accession>A0A7R9YAX6</accession>
<feature type="coiled-coil region" evidence="1">
    <location>
        <begin position="97"/>
        <end position="124"/>
    </location>
</feature>
<feature type="compositionally biased region" description="Basic residues" evidence="2">
    <location>
        <begin position="1"/>
        <end position="19"/>
    </location>
</feature>
<feature type="transmembrane region" description="Helical" evidence="3">
    <location>
        <begin position="71"/>
        <end position="90"/>
    </location>
</feature>
<evidence type="ECO:0000256" key="3">
    <source>
        <dbReference type="SAM" id="Phobius"/>
    </source>
</evidence>
<proteinExistence type="predicted"/>
<reference evidence="4" key="1">
    <citation type="submission" date="2021-01" db="EMBL/GenBank/DDBJ databases">
        <authorList>
            <person name="Corre E."/>
            <person name="Pelletier E."/>
            <person name="Niang G."/>
            <person name="Scheremetjew M."/>
            <person name="Finn R."/>
            <person name="Kale V."/>
            <person name="Holt S."/>
            <person name="Cochrane G."/>
            <person name="Meng A."/>
            <person name="Brown T."/>
            <person name="Cohen L."/>
        </authorList>
    </citation>
    <scope>NUCLEOTIDE SEQUENCE</scope>
    <source>
        <strain evidence="4">CCMP2078</strain>
    </source>
</reference>
<dbReference type="PANTHER" id="PTHR37935:SF1">
    <property type="entry name" value="CHROMOSOME UNDETERMINED SCAFFOLD_14, WHOLE GENOME SHOTGUN SEQUENCE"/>
    <property type="match status" value="1"/>
</dbReference>
<dbReference type="PANTHER" id="PTHR37935">
    <property type="entry name" value="CHROMOSOME UNDETERMINED SCAFFOLD_14, WHOLE GENOME SHOTGUN SEQUENCE"/>
    <property type="match status" value="1"/>
</dbReference>
<organism evidence="4">
    <name type="scientific">Pinguiococcus pyrenoidosus</name>
    <dbReference type="NCBI Taxonomy" id="172671"/>
    <lineage>
        <taxon>Eukaryota</taxon>
        <taxon>Sar</taxon>
        <taxon>Stramenopiles</taxon>
        <taxon>Ochrophyta</taxon>
        <taxon>Pinguiophyceae</taxon>
        <taxon>Pinguiochrysidales</taxon>
        <taxon>Pinguiochrysidaceae</taxon>
        <taxon>Pinguiococcus</taxon>
    </lineage>
</organism>
<feature type="transmembrane region" description="Helical" evidence="3">
    <location>
        <begin position="298"/>
        <end position="319"/>
    </location>
</feature>
<gene>
    <name evidence="4" type="ORF">PPYR1160_LOCUS4490</name>
</gene>
<sequence>MWRRSVAKGIPPRRFRSKPRPAPSGPTWVNMIRSGRRILPNREVSQRVVDNYKEIEARLMRTTRASNVEQIRLALTAAALVTVWVFSVFGRHIRRFFSKQTAEVARETLENEELQARTQELAAAVVRTILNDEDILVKITAFIRNTADDDNLRDALVQLALHILQHDDTLAEVKVLGLKLVDYILKDETVTIEAGALVQRTWNLPEVRTATLDLLVDLLQTQEVNQAVLALLTSVADEPVFKSKLQELLIAATHGVVIDKGVHTAAKDFVHEVVTDTDVQRTGGRSLRASVWYSLEPVLARVAGFGALVGTVLIVRLLAS</sequence>
<keyword evidence="3" id="KW-0472">Membrane</keyword>
<dbReference type="EMBL" id="HBEA01005858">
    <property type="protein sequence ID" value="CAD8254998.1"/>
    <property type="molecule type" value="Transcribed_RNA"/>
</dbReference>
<keyword evidence="1" id="KW-0175">Coiled coil</keyword>
<evidence type="ECO:0000256" key="2">
    <source>
        <dbReference type="SAM" id="MobiDB-lite"/>
    </source>
</evidence>
<feature type="region of interest" description="Disordered" evidence="2">
    <location>
        <begin position="1"/>
        <end position="26"/>
    </location>
</feature>